<dbReference type="InterPro" id="IPR036514">
    <property type="entry name" value="SGNH_hydro_sf"/>
</dbReference>
<gene>
    <name evidence="2" type="ORF">DZ858_14445</name>
</gene>
<dbReference type="RefSeq" id="WP_117160363.1">
    <property type="nucleotide sequence ID" value="NZ_QVID01000002.1"/>
</dbReference>
<dbReference type="GO" id="GO:0016788">
    <property type="term" value="F:hydrolase activity, acting on ester bonds"/>
    <property type="evidence" value="ECO:0007669"/>
    <property type="project" value="UniProtKB-ARBA"/>
</dbReference>
<sequence>MQKLLFLFLVLISTYSSIYSQQKALTNNQTAFDVLFIGNSLTYTNNLPELVKEYAISKNIAITTNMIAFPNYSIQDHWNDGQVQKLISSKTYDFVIIQQGPSSQPDGRNMLINYGKKYTRLCKLIEAKLCYFMVWPSLHYYYTFDGVIKNHTDAAAINNSILLPVGTAWKAYSDTAKNNEYYGDDGFHPSLKGSEIAAKVIVDHLLKQ</sequence>
<protein>
    <submittedName>
        <fullName evidence="2">SGNH/GDSL hydrolase family protein</fullName>
    </submittedName>
</protein>
<evidence type="ECO:0000313" key="2">
    <source>
        <dbReference type="EMBL" id="RFN58416.1"/>
    </source>
</evidence>
<keyword evidence="1" id="KW-0732">Signal</keyword>
<evidence type="ECO:0000313" key="3">
    <source>
        <dbReference type="Proteomes" id="UP000261082"/>
    </source>
</evidence>
<proteinExistence type="predicted"/>
<dbReference type="EMBL" id="QVID01000002">
    <property type="protein sequence ID" value="RFN58416.1"/>
    <property type="molecule type" value="Genomic_DNA"/>
</dbReference>
<organism evidence="2 3">
    <name type="scientific">Marixanthomonas ophiurae</name>
    <dbReference type="NCBI Taxonomy" id="387659"/>
    <lineage>
        <taxon>Bacteria</taxon>
        <taxon>Pseudomonadati</taxon>
        <taxon>Bacteroidota</taxon>
        <taxon>Flavobacteriia</taxon>
        <taxon>Flavobacteriales</taxon>
        <taxon>Flavobacteriaceae</taxon>
        <taxon>Marixanthomonas</taxon>
    </lineage>
</organism>
<comment type="caution">
    <text evidence="2">The sequence shown here is derived from an EMBL/GenBank/DDBJ whole genome shotgun (WGS) entry which is preliminary data.</text>
</comment>
<keyword evidence="2" id="KW-0378">Hydrolase</keyword>
<keyword evidence="3" id="KW-1185">Reference proteome</keyword>
<feature type="signal peptide" evidence="1">
    <location>
        <begin position="1"/>
        <end position="18"/>
    </location>
</feature>
<reference evidence="2 3" key="1">
    <citation type="journal article" date="2007" name="Int. J. Syst. Evol. Microbiol.">
        <title>Marixanthomonas ophiurae gen. nov., sp. nov., a marine bacterium of the family Flavobacteriaceae isolated from a deep-sea brittle star.</title>
        <authorList>
            <person name="Romanenko L.A."/>
            <person name="Uchino M."/>
            <person name="Frolova G.M."/>
            <person name="Mikhailov V.V."/>
        </authorList>
    </citation>
    <scope>NUCLEOTIDE SEQUENCE [LARGE SCALE GENOMIC DNA]</scope>
    <source>
        <strain evidence="2 3">KMM 3046</strain>
    </source>
</reference>
<dbReference type="SUPFAM" id="SSF52266">
    <property type="entry name" value="SGNH hydrolase"/>
    <property type="match status" value="1"/>
</dbReference>
<name>A0A3E1Q8F9_9FLAO</name>
<accession>A0A3E1Q8F9</accession>
<dbReference type="Proteomes" id="UP000261082">
    <property type="component" value="Unassembled WGS sequence"/>
</dbReference>
<dbReference type="Gene3D" id="3.40.50.1110">
    <property type="entry name" value="SGNH hydrolase"/>
    <property type="match status" value="1"/>
</dbReference>
<feature type="chain" id="PRO_5017705975" evidence="1">
    <location>
        <begin position="19"/>
        <end position="208"/>
    </location>
</feature>
<evidence type="ECO:0000256" key="1">
    <source>
        <dbReference type="SAM" id="SignalP"/>
    </source>
</evidence>
<dbReference type="OrthoDB" id="7443339at2"/>
<dbReference type="AlphaFoldDB" id="A0A3E1Q8F9"/>